<evidence type="ECO:0000313" key="2">
    <source>
        <dbReference type="Proteomes" id="UP000294933"/>
    </source>
</evidence>
<protein>
    <recommendedName>
        <fullName evidence="3">Ricin B lectin domain-containing protein</fullName>
    </recommendedName>
</protein>
<dbReference type="Gene3D" id="2.80.10.50">
    <property type="match status" value="1"/>
</dbReference>
<organism evidence="1 2">
    <name type="scientific">Rickenella mellea</name>
    <dbReference type="NCBI Taxonomy" id="50990"/>
    <lineage>
        <taxon>Eukaryota</taxon>
        <taxon>Fungi</taxon>
        <taxon>Dikarya</taxon>
        <taxon>Basidiomycota</taxon>
        <taxon>Agaricomycotina</taxon>
        <taxon>Agaricomycetes</taxon>
        <taxon>Hymenochaetales</taxon>
        <taxon>Rickenellaceae</taxon>
        <taxon>Rickenella</taxon>
    </lineage>
</organism>
<dbReference type="Proteomes" id="UP000294933">
    <property type="component" value="Unassembled WGS sequence"/>
</dbReference>
<keyword evidence="2" id="KW-1185">Reference proteome</keyword>
<accession>A0A4Y7Q2R8</accession>
<evidence type="ECO:0000313" key="1">
    <source>
        <dbReference type="EMBL" id="TDL21735.1"/>
    </source>
</evidence>
<evidence type="ECO:0008006" key="3">
    <source>
        <dbReference type="Google" id="ProtNLM"/>
    </source>
</evidence>
<dbReference type="SUPFAM" id="SSF50370">
    <property type="entry name" value="Ricin B-like lectins"/>
    <property type="match status" value="1"/>
</dbReference>
<dbReference type="InterPro" id="IPR035992">
    <property type="entry name" value="Ricin_B-like_lectins"/>
</dbReference>
<reference evidence="1 2" key="1">
    <citation type="submission" date="2018-06" db="EMBL/GenBank/DDBJ databases">
        <title>A transcriptomic atlas of mushroom development highlights an independent origin of complex multicellularity.</title>
        <authorList>
            <consortium name="DOE Joint Genome Institute"/>
            <person name="Krizsan K."/>
            <person name="Almasi E."/>
            <person name="Merenyi Z."/>
            <person name="Sahu N."/>
            <person name="Viragh M."/>
            <person name="Koszo T."/>
            <person name="Mondo S."/>
            <person name="Kiss B."/>
            <person name="Balint B."/>
            <person name="Kues U."/>
            <person name="Barry K."/>
            <person name="Hegedus J.C."/>
            <person name="Henrissat B."/>
            <person name="Johnson J."/>
            <person name="Lipzen A."/>
            <person name="Ohm R."/>
            <person name="Nagy I."/>
            <person name="Pangilinan J."/>
            <person name="Yan J."/>
            <person name="Xiong Y."/>
            <person name="Grigoriev I.V."/>
            <person name="Hibbett D.S."/>
            <person name="Nagy L.G."/>
        </authorList>
    </citation>
    <scope>NUCLEOTIDE SEQUENCE [LARGE SCALE GENOMIC DNA]</scope>
    <source>
        <strain evidence="1 2">SZMC22713</strain>
    </source>
</reference>
<dbReference type="AlphaFoldDB" id="A0A4Y7Q2R8"/>
<dbReference type="VEuPathDB" id="FungiDB:BD410DRAFT_866889"/>
<name>A0A4Y7Q2R8_9AGAM</name>
<sequence length="180" mass="20400">MSYVQSEHIPSGIYIIRNYGTRNLIALRSRDKELLGSISTTDRSWKWLVTHNSNNKYTIQSVPDGFHAQCPPTPQSGHSIVVESIHCQWEIKQVSGVAARDCYWIYSSKNVRLVWSLPNGEDGQSVVFAVESSNPRLWWRFERFEDAASSMEEVTGRLMNLPVHDTEVAYGSGNLNNPQA</sequence>
<proteinExistence type="predicted"/>
<gene>
    <name evidence="1" type="ORF">BD410DRAFT_866889</name>
</gene>
<dbReference type="EMBL" id="ML170179">
    <property type="protein sequence ID" value="TDL21735.1"/>
    <property type="molecule type" value="Genomic_DNA"/>
</dbReference>